<reference evidence="10 11" key="1">
    <citation type="journal article" date="2018" name="Mol. Biol. Evol.">
        <title>Broad Genomic Sampling Reveals a Smut Pathogenic Ancestry of the Fungal Clade Ustilaginomycotina.</title>
        <authorList>
            <person name="Kijpornyongpan T."/>
            <person name="Mondo S.J."/>
            <person name="Barry K."/>
            <person name="Sandor L."/>
            <person name="Lee J."/>
            <person name="Lipzen A."/>
            <person name="Pangilinan J."/>
            <person name="LaButti K."/>
            <person name="Hainaut M."/>
            <person name="Henrissat B."/>
            <person name="Grigoriev I.V."/>
            <person name="Spatafora J.W."/>
            <person name="Aime M.C."/>
        </authorList>
    </citation>
    <scope>NUCLEOTIDE SEQUENCE [LARGE SCALE GENOMIC DNA]</scope>
    <source>
        <strain evidence="10 11">MCA 4718</strain>
    </source>
</reference>
<dbReference type="GeneID" id="37016816"/>
<keyword evidence="11" id="KW-1185">Reference proteome</keyword>
<dbReference type="AlphaFoldDB" id="A0A316U1M1"/>
<dbReference type="Pfam" id="PF09764">
    <property type="entry name" value="Nt_Gln_amidase"/>
    <property type="match status" value="2"/>
</dbReference>
<feature type="region of interest" description="Disordered" evidence="8">
    <location>
        <begin position="226"/>
        <end position="260"/>
    </location>
</feature>
<evidence type="ECO:0000313" key="10">
    <source>
        <dbReference type="EMBL" id="PWN19272.1"/>
    </source>
</evidence>
<comment type="catalytic activity">
    <reaction evidence="7">
        <text>N-terminal L-glutaminyl-[protein] + H2O = N-terminal L-glutamyl-[protein] + NH4(+)</text>
        <dbReference type="Rhea" id="RHEA:50680"/>
        <dbReference type="Rhea" id="RHEA-COMP:12668"/>
        <dbReference type="Rhea" id="RHEA-COMP:12777"/>
        <dbReference type="ChEBI" id="CHEBI:15377"/>
        <dbReference type="ChEBI" id="CHEBI:28938"/>
        <dbReference type="ChEBI" id="CHEBI:64721"/>
        <dbReference type="ChEBI" id="CHEBI:64722"/>
        <dbReference type="EC" id="3.5.1.122"/>
    </reaction>
</comment>
<comment type="subunit">
    <text evidence="2">Monomer.</text>
</comment>
<feature type="compositionally biased region" description="Polar residues" evidence="8">
    <location>
        <begin position="102"/>
        <end position="112"/>
    </location>
</feature>
<dbReference type="InterPro" id="IPR039733">
    <property type="entry name" value="NTAQ1"/>
</dbReference>
<feature type="compositionally biased region" description="Polar residues" evidence="8">
    <location>
        <begin position="44"/>
        <end position="58"/>
    </location>
</feature>
<comment type="similarity">
    <text evidence="1">Belongs to the NTAQ1 family.</text>
</comment>
<name>A0A316U1M1_9BASI</name>
<dbReference type="Gene3D" id="3.10.620.10">
    <property type="entry name" value="Protein N-terminal glutamine amidohydrolase, alpha beta roll"/>
    <property type="match status" value="2"/>
</dbReference>
<evidence type="ECO:0000256" key="2">
    <source>
        <dbReference type="ARBA" id="ARBA00011245"/>
    </source>
</evidence>
<feature type="region of interest" description="Disordered" evidence="8">
    <location>
        <begin position="483"/>
        <end position="505"/>
    </location>
</feature>
<dbReference type="OrthoDB" id="191192at2759"/>
<feature type="compositionally biased region" description="Basic and acidic residues" evidence="8">
    <location>
        <begin position="1"/>
        <end position="15"/>
    </location>
</feature>
<keyword evidence="5" id="KW-0378">Hydrolase</keyword>
<feature type="compositionally biased region" description="Gly residues" evidence="8">
    <location>
        <begin position="77"/>
        <end position="87"/>
    </location>
</feature>
<organism evidence="10 11">
    <name type="scientific">Pseudomicrostroma glucosiphilum</name>
    <dbReference type="NCBI Taxonomy" id="1684307"/>
    <lineage>
        <taxon>Eukaryota</taxon>
        <taxon>Fungi</taxon>
        <taxon>Dikarya</taxon>
        <taxon>Basidiomycota</taxon>
        <taxon>Ustilaginomycotina</taxon>
        <taxon>Exobasidiomycetes</taxon>
        <taxon>Microstromatales</taxon>
        <taxon>Microstromatales incertae sedis</taxon>
        <taxon>Pseudomicrostroma</taxon>
    </lineage>
</organism>
<evidence type="ECO:0000313" key="11">
    <source>
        <dbReference type="Proteomes" id="UP000245942"/>
    </source>
</evidence>
<dbReference type="EC" id="3.5.1.122" evidence="3"/>
<dbReference type="EMBL" id="KZ819332">
    <property type="protein sequence ID" value="PWN19272.1"/>
    <property type="molecule type" value="Genomic_DNA"/>
</dbReference>
<dbReference type="GO" id="GO:0005829">
    <property type="term" value="C:cytosol"/>
    <property type="evidence" value="ECO:0007669"/>
    <property type="project" value="TreeGrafter"/>
</dbReference>
<evidence type="ECO:0000256" key="5">
    <source>
        <dbReference type="ARBA" id="ARBA00022801"/>
    </source>
</evidence>
<feature type="region of interest" description="Disordered" evidence="8">
    <location>
        <begin position="1"/>
        <end position="128"/>
    </location>
</feature>
<dbReference type="PANTHER" id="PTHR13035:SF0">
    <property type="entry name" value="PROTEIN N-TERMINAL GLUTAMINE AMIDOHYDROLASE"/>
    <property type="match status" value="1"/>
</dbReference>
<dbReference type="PANTHER" id="PTHR13035">
    <property type="entry name" value="PROTEIN N-TERMINAL GLUTAMINE AMIDOHYDROLASE"/>
    <property type="match status" value="1"/>
</dbReference>
<dbReference type="RefSeq" id="XP_025346432.1">
    <property type="nucleotide sequence ID" value="XM_025495082.1"/>
</dbReference>
<dbReference type="Proteomes" id="UP000245942">
    <property type="component" value="Unassembled WGS sequence"/>
</dbReference>
<protein>
    <recommendedName>
        <fullName evidence="4">Protein N-terminal glutamine amidohydrolase</fullName>
        <ecNumber evidence="3">3.5.1.122</ecNumber>
    </recommendedName>
    <alternativeName>
        <fullName evidence="6">Protein NH2-terminal glutamine deamidase</fullName>
    </alternativeName>
</protein>
<dbReference type="GO" id="GO:0070773">
    <property type="term" value="F:protein-N-terminal glutamine amidohydrolase activity"/>
    <property type="evidence" value="ECO:0007669"/>
    <property type="project" value="UniProtKB-EC"/>
</dbReference>
<feature type="domain" description="Protein N-terminal glutamine amidohydrolase alpha beta roll" evidence="9">
    <location>
        <begin position="137"/>
        <end position="222"/>
    </location>
</feature>
<evidence type="ECO:0000256" key="4">
    <source>
        <dbReference type="ARBA" id="ARBA00021247"/>
    </source>
</evidence>
<evidence type="ECO:0000256" key="3">
    <source>
        <dbReference type="ARBA" id="ARBA00012718"/>
    </source>
</evidence>
<evidence type="ECO:0000256" key="8">
    <source>
        <dbReference type="SAM" id="MobiDB-lite"/>
    </source>
</evidence>
<evidence type="ECO:0000256" key="6">
    <source>
        <dbReference type="ARBA" id="ARBA00029677"/>
    </source>
</evidence>
<proteinExistence type="inferred from homology"/>
<dbReference type="STRING" id="1684307.A0A316U1M1"/>
<sequence length="559" mass="61488">MDLQKSGHGDAHSVHGAEPSPSRSPLRKRSLSLRRLRSPPFQANGASSVKGTPVSSREVQSEPVPPLPASTSAYGRLEGGGLGGGGAMSHAAPRRSLAALRQTATAPSSTKQPFPDRDRDLDSDPALPPVWPEEIKYQRCYCEEGSYLLAAQLEEELEARRLEGGGQGEGETRQWEWEVWVVVVSNRDRTVLLWHQKASKSPELNHAVLWDYHVFVVVSRRRVTDQGRDSAHTTAPEHVTGAQYASSPPHPSSHSLAAPLPPRQARSLFGRSKETGTNGAQSGLQHTRLQDLIPDWSAWVYDIDSCLCSEPDVPFTSSTLRPVPFEAYTSKTFAYSPGVYPAEYLPMFRLARAGAFLDNFASDRSHMLSPGSSSGIGGGAKEAQGLAYSAPVPPWPVIIGPRARRRGWTNNLMEKWVNMDDAQQRALKEGGVEWQNQSEELKVQFGKVMLREEFFAGRWKMAMWRRRTGEERAEVYLPHASPSKAGIRSSNELSKSPPIEARRGGRVSSPLFPAYMAASLQARAARPRESYLALRATDGKVTQLWPDVDGRQQTEGGGL</sequence>
<dbReference type="InterPro" id="IPR023128">
    <property type="entry name" value="Prot_N_Gln_amidohydro_ab_roll"/>
</dbReference>
<evidence type="ECO:0000256" key="7">
    <source>
        <dbReference type="ARBA" id="ARBA00048768"/>
    </source>
</evidence>
<evidence type="ECO:0000259" key="9">
    <source>
        <dbReference type="Pfam" id="PF09764"/>
    </source>
</evidence>
<dbReference type="GO" id="GO:0005634">
    <property type="term" value="C:nucleus"/>
    <property type="evidence" value="ECO:0007669"/>
    <property type="project" value="TreeGrafter"/>
</dbReference>
<accession>A0A316U1M1</accession>
<gene>
    <name evidence="10" type="ORF">BCV69DRAFT_314011</name>
</gene>
<dbReference type="GO" id="GO:0008418">
    <property type="term" value="F:protein-N-terminal asparagine amidohydrolase activity"/>
    <property type="evidence" value="ECO:0007669"/>
    <property type="project" value="InterPro"/>
</dbReference>
<dbReference type="InterPro" id="IPR037132">
    <property type="entry name" value="N_Gln_amidohydro_ab_roll_sf"/>
</dbReference>
<feature type="compositionally biased region" description="Basic residues" evidence="8">
    <location>
        <begin position="25"/>
        <end position="37"/>
    </location>
</feature>
<evidence type="ECO:0000256" key="1">
    <source>
        <dbReference type="ARBA" id="ARBA00008985"/>
    </source>
</evidence>
<feature type="domain" description="Protein N-terminal glutamine amidohydrolase alpha beta roll" evidence="9">
    <location>
        <begin position="297"/>
        <end position="454"/>
    </location>
</feature>